<dbReference type="PANTHER" id="PTHR35347:SF1">
    <property type="entry name" value="COILED-COIL DOMAIN-CONTAINING PROTEIN 175"/>
    <property type="match status" value="1"/>
</dbReference>
<dbReference type="EMBL" id="JH002016">
    <property type="protein sequence ID" value="EGW05771.1"/>
    <property type="molecule type" value="Genomic_DNA"/>
</dbReference>
<proteinExistence type="predicted"/>
<dbReference type="Proteomes" id="UP000001075">
    <property type="component" value="Unassembled WGS sequence"/>
</dbReference>
<dbReference type="InterPro" id="IPR038834">
    <property type="entry name" value="CCDC175"/>
</dbReference>
<evidence type="ECO:0000313" key="1">
    <source>
        <dbReference type="EMBL" id="EGW05771.1"/>
    </source>
</evidence>
<reference evidence="2" key="1">
    <citation type="journal article" date="2011" name="Nat. Biotechnol.">
        <title>The genomic sequence of the Chinese hamster ovary (CHO)-K1 cell line.</title>
        <authorList>
            <person name="Xu X."/>
            <person name="Nagarajan H."/>
            <person name="Lewis N.E."/>
            <person name="Pan S."/>
            <person name="Cai Z."/>
            <person name="Liu X."/>
            <person name="Chen W."/>
            <person name="Xie M."/>
            <person name="Wang W."/>
            <person name="Hammond S."/>
            <person name="Andersen M.R."/>
            <person name="Neff N."/>
            <person name="Passarelli B."/>
            <person name="Koh W."/>
            <person name="Fan H.C."/>
            <person name="Wang J."/>
            <person name="Gui Y."/>
            <person name="Lee K.H."/>
            <person name="Betenbaugh M.J."/>
            <person name="Quake S.R."/>
            <person name="Famili I."/>
            <person name="Palsson B.O."/>
            <person name="Wang J."/>
        </authorList>
    </citation>
    <scope>NUCLEOTIDE SEQUENCE [LARGE SCALE GENOMIC DNA]</scope>
    <source>
        <strain evidence="2">CHO K1 cell line</strain>
    </source>
</reference>
<sequence length="82" mass="9163">MVNNGEDILQDMTSLIEKLQYRDEKIEAISAWLLGSIERLRLLVVEESNSEHLHIQYLETSGNVELPAASDIKIRGSSGTGH</sequence>
<evidence type="ECO:0000313" key="2">
    <source>
        <dbReference type="Proteomes" id="UP000001075"/>
    </source>
</evidence>
<dbReference type="AlphaFoldDB" id="G3ID71"/>
<accession>G3ID71</accession>
<dbReference type="PANTHER" id="PTHR35347">
    <property type="entry name" value="COILED-COIL DOMAIN-CONTAINING PROTEIN 175"/>
    <property type="match status" value="1"/>
</dbReference>
<organism evidence="1 2">
    <name type="scientific">Cricetulus griseus</name>
    <name type="common">Chinese hamster</name>
    <name type="synonym">Cricetulus barabensis griseus</name>
    <dbReference type="NCBI Taxonomy" id="10029"/>
    <lineage>
        <taxon>Eukaryota</taxon>
        <taxon>Metazoa</taxon>
        <taxon>Chordata</taxon>
        <taxon>Craniata</taxon>
        <taxon>Vertebrata</taxon>
        <taxon>Euteleostomi</taxon>
        <taxon>Mammalia</taxon>
        <taxon>Eutheria</taxon>
        <taxon>Euarchontoglires</taxon>
        <taxon>Glires</taxon>
        <taxon>Rodentia</taxon>
        <taxon>Myomorpha</taxon>
        <taxon>Muroidea</taxon>
        <taxon>Cricetidae</taxon>
        <taxon>Cricetinae</taxon>
        <taxon>Cricetulus</taxon>
    </lineage>
</organism>
<name>G3ID71_CRIGR</name>
<gene>
    <name evidence="1" type="ORF">I79_021644</name>
</gene>
<protein>
    <submittedName>
        <fullName evidence="1">Uncharacterized protein C14orf38-like</fullName>
    </submittedName>
</protein>
<dbReference type="STRING" id="10029.G3ID71"/>
<dbReference type="InParanoid" id="G3ID71"/>